<keyword evidence="1" id="KW-0175">Coiled coil</keyword>
<evidence type="ECO:0000313" key="3">
    <source>
        <dbReference type="Proteomes" id="UP000712281"/>
    </source>
</evidence>
<gene>
    <name evidence="2" type="ORF">F2Q68_00009835</name>
</gene>
<sequence>MNAHEAEAAAGQAVSKVEAAMTAAEEAAKEADAAEAARAYAEEASKTLKGKKNICKVGYRLKSFNLDISMDLQPDHKLSQPLCVPVIAYKRF</sequence>
<reference evidence="2" key="1">
    <citation type="submission" date="2019-12" db="EMBL/GenBank/DDBJ databases">
        <title>Genome sequencing and annotation of Brassica cretica.</title>
        <authorList>
            <person name="Studholme D.J."/>
            <person name="Sarris P.F."/>
        </authorList>
    </citation>
    <scope>NUCLEOTIDE SEQUENCE</scope>
    <source>
        <strain evidence="2">PFS-001/15</strain>
        <tissue evidence="2">Leaf</tissue>
    </source>
</reference>
<accession>A0A8S9KSG9</accession>
<organism evidence="2 3">
    <name type="scientific">Brassica cretica</name>
    <name type="common">Mustard</name>
    <dbReference type="NCBI Taxonomy" id="69181"/>
    <lineage>
        <taxon>Eukaryota</taxon>
        <taxon>Viridiplantae</taxon>
        <taxon>Streptophyta</taxon>
        <taxon>Embryophyta</taxon>
        <taxon>Tracheophyta</taxon>
        <taxon>Spermatophyta</taxon>
        <taxon>Magnoliopsida</taxon>
        <taxon>eudicotyledons</taxon>
        <taxon>Gunneridae</taxon>
        <taxon>Pentapetalae</taxon>
        <taxon>rosids</taxon>
        <taxon>malvids</taxon>
        <taxon>Brassicales</taxon>
        <taxon>Brassicaceae</taxon>
        <taxon>Brassiceae</taxon>
        <taxon>Brassica</taxon>
    </lineage>
</organism>
<dbReference type="AlphaFoldDB" id="A0A8S9KSG9"/>
<evidence type="ECO:0000256" key="1">
    <source>
        <dbReference type="SAM" id="Coils"/>
    </source>
</evidence>
<comment type="caution">
    <text evidence="2">The sequence shown here is derived from an EMBL/GenBank/DDBJ whole genome shotgun (WGS) entry which is preliminary data.</text>
</comment>
<feature type="coiled-coil region" evidence="1">
    <location>
        <begin position="14"/>
        <end position="44"/>
    </location>
</feature>
<dbReference type="Proteomes" id="UP000712281">
    <property type="component" value="Unassembled WGS sequence"/>
</dbReference>
<dbReference type="EMBL" id="QGKW02000717">
    <property type="protein sequence ID" value="KAF2596233.1"/>
    <property type="molecule type" value="Genomic_DNA"/>
</dbReference>
<evidence type="ECO:0000313" key="2">
    <source>
        <dbReference type="EMBL" id="KAF2596233.1"/>
    </source>
</evidence>
<proteinExistence type="predicted"/>
<name>A0A8S9KSG9_BRACR</name>
<protein>
    <submittedName>
        <fullName evidence="2">Uncharacterized protein</fullName>
    </submittedName>
</protein>